<proteinExistence type="predicted"/>
<reference evidence="2" key="1">
    <citation type="submission" date="2021-01" db="EMBL/GenBank/DDBJ databases">
        <title>Whole genome shotgun sequence of Sinosporangium siamense NBRC 109515.</title>
        <authorList>
            <person name="Komaki H."/>
            <person name="Tamura T."/>
        </authorList>
    </citation>
    <scope>NUCLEOTIDE SEQUENCE</scope>
    <source>
        <strain evidence="2">NBRC 109515</strain>
    </source>
</reference>
<protein>
    <submittedName>
        <fullName evidence="2">Uncharacterized protein</fullName>
    </submittedName>
</protein>
<evidence type="ECO:0000256" key="1">
    <source>
        <dbReference type="SAM" id="MobiDB-lite"/>
    </source>
</evidence>
<keyword evidence="3" id="KW-1185">Reference proteome</keyword>
<evidence type="ECO:0000313" key="3">
    <source>
        <dbReference type="Proteomes" id="UP000606172"/>
    </source>
</evidence>
<dbReference type="AlphaFoldDB" id="A0A919VB55"/>
<feature type="region of interest" description="Disordered" evidence="1">
    <location>
        <begin position="220"/>
        <end position="252"/>
    </location>
</feature>
<dbReference type="Proteomes" id="UP000606172">
    <property type="component" value="Unassembled WGS sequence"/>
</dbReference>
<gene>
    <name evidence="2" type="ORF">Ssi02_20050</name>
</gene>
<comment type="caution">
    <text evidence="2">The sequence shown here is derived from an EMBL/GenBank/DDBJ whole genome shotgun (WGS) entry which is preliminary data.</text>
</comment>
<name>A0A919VB55_9ACTN</name>
<evidence type="ECO:0000313" key="2">
    <source>
        <dbReference type="EMBL" id="GII91774.1"/>
    </source>
</evidence>
<dbReference type="EMBL" id="BOOW01000012">
    <property type="protein sequence ID" value="GII91774.1"/>
    <property type="molecule type" value="Genomic_DNA"/>
</dbReference>
<sequence length="252" mass="27590">MATEAEKALDEGAGVNDVISADAPFRGSPSEKYADGAAGIVIPEPTYERWFSKADTAWAYKKTRQLLEARSLDTTTLLGGGPDAYAKALDPEARSFFLKGLDHKDDDKNTRYAVTSFPPGKVELVGSVVKVRGKLSAEPKFVEGERELHVTQESRFVYPVRPKGKPGPIIRVMVYSKTVYRFWRDKPRARLRVWEGDHLDGWNANAQCNTADGFIHPDFSLTDSGGSGPADDAYGDSSRKLKEGECGSVTGV</sequence>
<accession>A0A919VB55</accession>
<organism evidence="2 3">
    <name type="scientific">Sinosporangium siamense</name>
    <dbReference type="NCBI Taxonomy" id="1367973"/>
    <lineage>
        <taxon>Bacteria</taxon>
        <taxon>Bacillati</taxon>
        <taxon>Actinomycetota</taxon>
        <taxon>Actinomycetes</taxon>
        <taxon>Streptosporangiales</taxon>
        <taxon>Streptosporangiaceae</taxon>
        <taxon>Sinosporangium</taxon>
    </lineage>
</organism>